<evidence type="ECO:0000256" key="6">
    <source>
        <dbReference type="ARBA" id="ARBA00022726"/>
    </source>
</evidence>
<keyword evidence="5 11" id="KW-0808">Transferase</keyword>
<dbReference type="SUPFAM" id="SSF53613">
    <property type="entry name" value="Ribokinase-like"/>
    <property type="match status" value="1"/>
</dbReference>
<keyword evidence="7 11" id="KW-0547">Nucleotide-binding</keyword>
<keyword evidence="14" id="KW-1185">Reference proteome</keyword>
<comment type="cofactor">
    <cofactor evidence="1 11">
        <name>Mg(2+)</name>
        <dbReference type="ChEBI" id="CHEBI:18420"/>
    </cofactor>
</comment>
<feature type="active site" description="Proton acceptor" evidence="10">
    <location>
        <position position="301"/>
    </location>
</feature>
<dbReference type="InterPro" id="IPR029056">
    <property type="entry name" value="Ribokinase-like"/>
</dbReference>
<dbReference type="Gene3D" id="3.40.1190.20">
    <property type="match status" value="1"/>
</dbReference>
<dbReference type="GO" id="GO:0004001">
    <property type="term" value="F:adenosine kinase activity"/>
    <property type="evidence" value="ECO:0007669"/>
    <property type="project" value="UniProtKB-UniRule"/>
</dbReference>
<evidence type="ECO:0000313" key="14">
    <source>
        <dbReference type="Proteomes" id="UP000567179"/>
    </source>
</evidence>
<keyword evidence="11" id="KW-0460">Magnesium</keyword>
<comment type="caution">
    <text evidence="13">The sequence shown here is derived from an EMBL/GenBank/DDBJ whole genome shotgun (WGS) entry which is preliminary data.</text>
</comment>
<dbReference type="PANTHER" id="PTHR45769">
    <property type="entry name" value="ADENOSINE KINASE"/>
    <property type="match status" value="1"/>
</dbReference>
<evidence type="ECO:0000256" key="5">
    <source>
        <dbReference type="ARBA" id="ARBA00022679"/>
    </source>
</evidence>
<dbReference type="Pfam" id="PF00294">
    <property type="entry name" value="PfkB"/>
    <property type="match status" value="1"/>
</dbReference>
<evidence type="ECO:0000259" key="12">
    <source>
        <dbReference type="Pfam" id="PF00294"/>
    </source>
</evidence>
<evidence type="ECO:0000256" key="9">
    <source>
        <dbReference type="ARBA" id="ARBA00022840"/>
    </source>
</evidence>
<dbReference type="Gene3D" id="3.30.1110.10">
    <property type="match status" value="1"/>
</dbReference>
<dbReference type="EMBL" id="JAACJJ010000056">
    <property type="protein sequence ID" value="KAF5312911.1"/>
    <property type="molecule type" value="Genomic_DNA"/>
</dbReference>
<proteinExistence type="inferred from homology"/>
<keyword evidence="6 11" id="KW-0660">Purine salvage</keyword>
<dbReference type="InterPro" id="IPR001805">
    <property type="entry name" value="Adenokinase"/>
</dbReference>
<dbReference type="UniPathway" id="UPA00588">
    <property type="reaction ID" value="UER00659"/>
</dbReference>
<evidence type="ECO:0000313" key="13">
    <source>
        <dbReference type="EMBL" id="KAF5312911.1"/>
    </source>
</evidence>
<comment type="function">
    <text evidence="11">ATP dependent phosphorylation of adenosine and other related nucleoside analogs to monophosphate derivatives.</text>
</comment>
<comment type="catalytic activity">
    <reaction evidence="11">
        <text>adenosine + ATP = AMP + ADP + H(+)</text>
        <dbReference type="Rhea" id="RHEA:20824"/>
        <dbReference type="ChEBI" id="CHEBI:15378"/>
        <dbReference type="ChEBI" id="CHEBI:16335"/>
        <dbReference type="ChEBI" id="CHEBI:30616"/>
        <dbReference type="ChEBI" id="CHEBI:456215"/>
        <dbReference type="ChEBI" id="CHEBI:456216"/>
        <dbReference type="EC" id="2.7.1.20"/>
    </reaction>
</comment>
<accession>A0A8H5EUK7</accession>
<gene>
    <name evidence="13" type="ORF">D9619_002555</name>
</gene>
<evidence type="ECO:0000256" key="7">
    <source>
        <dbReference type="ARBA" id="ARBA00022741"/>
    </source>
</evidence>
<dbReference type="GO" id="GO:0044209">
    <property type="term" value="P:AMP salvage"/>
    <property type="evidence" value="ECO:0007669"/>
    <property type="project" value="UniProtKB-UniRule"/>
</dbReference>
<comment type="similarity">
    <text evidence="3 11">Belongs to the carbohydrate kinase PfkB family.</text>
</comment>
<sequence>MSTVPSYSLFCMGNPLLDMQVTNGEKLLTKYDLKANDAILADEKHAGIYAELVKDYKVAYVAGGAAQNAARGAAYVLPPQSVVYTGAVGDDELAEQLKEANKREGLDQVYLVKKGEKTGACAVVITGHHRSLVTNLRVAEKFEKSHLSSPGVAPLIENAKFFYLEGYFLTHGIESALELATKSTNAGKTFVLNISAPFIAQFFGAQLSQLLPYVDIVIGNEAEAEAYAAANGISSTTDLVAIARAIALLPKVNASLPRTVIFTHGAEKTVALTANKPDEPNFFPVNALAESSIVDTNGAGDAFAGGFLGAYVAGKTLDESILAGHALAREGIQQIGPQYPWPKVTIL</sequence>
<dbReference type="InterPro" id="IPR011611">
    <property type="entry name" value="PfkB_dom"/>
</dbReference>
<comment type="pathway">
    <text evidence="2 11">Purine metabolism; AMP biosynthesis via salvage pathway; AMP from adenosine: step 1/1.</text>
</comment>
<dbReference type="OrthoDB" id="432447at2759"/>
<evidence type="ECO:0000256" key="8">
    <source>
        <dbReference type="ARBA" id="ARBA00022777"/>
    </source>
</evidence>
<organism evidence="13 14">
    <name type="scientific">Psilocybe cf. subviscida</name>
    <dbReference type="NCBI Taxonomy" id="2480587"/>
    <lineage>
        <taxon>Eukaryota</taxon>
        <taxon>Fungi</taxon>
        <taxon>Dikarya</taxon>
        <taxon>Basidiomycota</taxon>
        <taxon>Agaricomycotina</taxon>
        <taxon>Agaricomycetes</taxon>
        <taxon>Agaricomycetidae</taxon>
        <taxon>Agaricales</taxon>
        <taxon>Agaricineae</taxon>
        <taxon>Strophariaceae</taxon>
        <taxon>Psilocybe</taxon>
    </lineage>
</organism>
<dbReference type="GO" id="GO:0006144">
    <property type="term" value="P:purine nucleobase metabolic process"/>
    <property type="evidence" value="ECO:0007669"/>
    <property type="project" value="TreeGrafter"/>
</dbReference>
<evidence type="ECO:0000256" key="10">
    <source>
        <dbReference type="PIRSR" id="PIRSR601805-1"/>
    </source>
</evidence>
<dbReference type="InterPro" id="IPR002173">
    <property type="entry name" value="Carboh/pur_kinase_PfkB_CS"/>
</dbReference>
<dbReference type="PRINTS" id="PR00989">
    <property type="entry name" value="ADENOKINASE"/>
</dbReference>
<dbReference type="PROSITE" id="PS00584">
    <property type="entry name" value="PFKB_KINASES_2"/>
    <property type="match status" value="1"/>
</dbReference>
<evidence type="ECO:0000256" key="1">
    <source>
        <dbReference type="ARBA" id="ARBA00001946"/>
    </source>
</evidence>
<evidence type="ECO:0000256" key="2">
    <source>
        <dbReference type="ARBA" id="ARBA00004801"/>
    </source>
</evidence>
<feature type="domain" description="Carbohydrate kinase PfkB" evidence="12">
    <location>
        <begin position="27"/>
        <end position="343"/>
    </location>
</feature>
<reference evidence="13 14" key="1">
    <citation type="journal article" date="2020" name="ISME J.">
        <title>Uncovering the hidden diversity of litter-decomposition mechanisms in mushroom-forming fungi.</title>
        <authorList>
            <person name="Floudas D."/>
            <person name="Bentzer J."/>
            <person name="Ahren D."/>
            <person name="Johansson T."/>
            <person name="Persson P."/>
            <person name="Tunlid A."/>
        </authorList>
    </citation>
    <scope>NUCLEOTIDE SEQUENCE [LARGE SCALE GENOMIC DNA]</scope>
    <source>
        <strain evidence="13 14">CBS 101986</strain>
    </source>
</reference>
<evidence type="ECO:0000256" key="3">
    <source>
        <dbReference type="ARBA" id="ARBA00010688"/>
    </source>
</evidence>
<dbReference type="EC" id="2.7.1.20" evidence="4 11"/>
<dbReference type="GO" id="GO:0006166">
    <property type="term" value="P:purine ribonucleoside salvage"/>
    <property type="evidence" value="ECO:0007669"/>
    <property type="project" value="UniProtKB-KW"/>
</dbReference>
<protein>
    <recommendedName>
        <fullName evidence="4 11">Adenosine kinase</fullName>
        <shortName evidence="11">AK</shortName>
        <ecNumber evidence="4 11">2.7.1.20</ecNumber>
    </recommendedName>
    <alternativeName>
        <fullName evidence="11">Adenosine 5'-phosphotransferase</fullName>
    </alternativeName>
</protein>
<keyword evidence="9 11" id="KW-0067">ATP-binding</keyword>
<name>A0A8H5EUK7_9AGAR</name>
<keyword evidence="8 11" id="KW-0418">Kinase</keyword>
<dbReference type="AlphaFoldDB" id="A0A8H5EUK7"/>
<dbReference type="GO" id="GO:0005829">
    <property type="term" value="C:cytosol"/>
    <property type="evidence" value="ECO:0007669"/>
    <property type="project" value="TreeGrafter"/>
</dbReference>
<dbReference type="GO" id="GO:0005634">
    <property type="term" value="C:nucleus"/>
    <property type="evidence" value="ECO:0007669"/>
    <property type="project" value="TreeGrafter"/>
</dbReference>
<dbReference type="GO" id="GO:0005524">
    <property type="term" value="F:ATP binding"/>
    <property type="evidence" value="ECO:0007669"/>
    <property type="project" value="UniProtKB-UniRule"/>
</dbReference>
<evidence type="ECO:0000256" key="11">
    <source>
        <dbReference type="RuleBase" id="RU368116"/>
    </source>
</evidence>
<dbReference type="CDD" id="cd01168">
    <property type="entry name" value="adenosine_kinase"/>
    <property type="match status" value="1"/>
</dbReference>
<dbReference type="Proteomes" id="UP000567179">
    <property type="component" value="Unassembled WGS sequence"/>
</dbReference>
<evidence type="ECO:0000256" key="4">
    <source>
        <dbReference type="ARBA" id="ARBA00012119"/>
    </source>
</evidence>
<dbReference type="PANTHER" id="PTHR45769:SF3">
    <property type="entry name" value="ADENOSINE KINASE"/>
    <property type="match status" value="1"/>
</dbReference>